<dbReference type="Gene3D" id="1.10.510.10">
    <property type="entry name" value="Transferase(Phosphotransferase) domain 1"/>
    <property type="match status" value="1"/>
</dbReference>
<evidence type="ECO:0000256" key="1">
    <source>
        <dbReference type="ARBA" id="ARBA00022679"/>
    </source>
</evidence>
<dbReference type="Pfam" id="PF00069">
    <property type="entry name" value="Pkinase"/>
    <property type="match status" value="1"/>
</dbReference>
<dbReference type="PROSITE" id="PS50011">
    <property type="entry name" value="PROTEIN_KINASE_DOM"/>
    <property type="match status" value="1"/>
</dbReference>
<protein>
    <recommendedName>
        <fullName evidence="7">Protein kinase domain-containing protein</fullName>
    </recommendedName>
</protein>
<sequence length="793" mass="91154">MFNESVSRSISKEEKVPKYVIKLERDFIVGEPLGEGGFAQIVKAQHKLDNNVYAIKIIKFDSDIDDLTETEREVKNLSQLYHKNIVRYYNSWIEIARLPLRLKNSLDEKSLVSEIKILGDKGLFVSEPEEEIENEENWELAKYLFIQMELCEKKTLRSAINEDLHLNEDQIAKYFTEICEGLLHIHQHNIVHRDIKPENIFLTAKNEVKIGDFGLSKQISKFKPEQSWSCHEVIPGKELPCGSLTDVCGTPMYIAPELYNRTTFNIKADIYSLGITYFEMCCQPIKTHMEKSQMFPLNSQKLKTIKFNKNNAKKKFLLRKLVHLNDNERPTCEQILDIVKSAKSVKEINEMIQQNKKIPRNHFKTFEKIMKSNNSENIDLITFLTSTATKIFEQHGAQNIQMPTFLPSFSNYSDNLITLLNKRGKSSSVSNTSRIAFSYYVATNNIKNIRRYCIGKVFEEGYFSPNEYQECIFQAISSEPEDNVMDAEVLFISKKLLETIFPSKQQNIVFCINHSFIFSTILKYCKITEKHAAIFTNIMLNFCNKSTTDEDMRSTILSAELDSRILDSMKEMKTATSITQFEEKIFALTKTKSKHLVSVFKRLKNIIKYAQEFGIDAEQIHLDPFLINRRQNSGFMFRIVLEEQSVLATGGRFESLIKMCRTTQGSKQNSKISAIDVSFNVENIIKLLTTDDKPSAVVDVVLRAKEKSTVISAYKSLLARGLKCTLVTTQVSYADISRLNPVVVIDFGDENVARIMVAMGLHKNWRLTQVADCKWTQNGFVDYVVAVVGRFKF</sequence>
<evidence type="ECO:0000256" key="4">
    <source>
        <dbReference type="ARBA" id="ARBA00022840"/>
    </source>
</evidence>
<dbReference type="GO" id="GO:1990625">
    <property type="term" value="P:negative regulation of cytoplasmic translational initiation in response to stress"/>
    <property type="evidence" value="ECO:0007669"/>
    <property type="project" value="TreeGrafter"/>
</dbReference>
<dbReference type="AlphaFoldDB" id="A0AA38IPH4"/>
<evidence type="ECO:0000313" key="9">
    <source>
        <dbReference type="Proteomes" id="UP001168821"/>
    </source>
</evidence>
<keyword evidence="9" id="KW-1185">Reference proteome</keyword>
<dbReference type="InterPro" id="IPR050339">
    <property type="entry name" value="CC_SR_Kinase"/>
</dbReference>
<dbReference type="InterPro" id="IPR011009">
    <property type="entry name" value="Kinase-like_dom_sf"/>
</dbReference>
<dbReference type="SUPFAM" id="SSF55681">
    <property type="entry name" value="Class II aaRS and biotin synthetases"/>
    <property type="match status" value="1"/>
</dbReference>
<dbReference type="Proteomes" id="UP001168821">
    <property type="component" value="Unassembled WGS sequence"/>
</dbReference>
<name>A0AA38IPH4_9CUCU</name>
<feature type="domain" description="Protein kinase" evidence="7">
    <location>
        <begin position="27"/>
        <end position="352"/>
    </location>
</feature>
<evidence type="ECO:0000256" key="5">
    <source>
        <dbReference type="ARBA" id="ARBA00037982"/>
    </source>
</evidence>
<keyword evidence="1" id="KW-0808">Transferase</keyword>
<dbReference type="EMBL" id="JALNTZ010000003">
    <property type="protein sequence ID" value="KAJ3658714.1"/>
    <property type="molecule type" value="Genomic_DNA"/>
</dbReference>
<reference evidence="8" key="1">
    <citation type="journal article" date="2023" name="G3 (Bethesda)">
        <title>Whole genome assemblies of Zophobas morio and Tenebrio molitor.</title>
        <authorList>
            <person name="Kaur S."/>
            <person name="Stinson S.A."/>
            <person name="diCenzo G.C."/>
        </authorList>
    </citation>
    <scope>NUCLEOTIDE SEQUENCE</scope>
    <source>
        <strain evidence="8">QUZm001</strain>
    </source>
</reference>
<proteinExistence type="inferred from homology"/>
<comment type="similarity">
    <text evidence="5">Belongs to the protein kinase superfamily. Ser/Thr protein kinase family. GCN2 subfamily.</text>
</comment>
<evidence type="ECO:0000313" key="8">
    <source>
        <dbReference type="EMBL" id="KAJ3658714.1"/>
    </source>
</evidence>
<evidence type="ECO:0000256" key="2">
    <source>
        <dbReference type="ARBA" id="ARBA00022741"/>
    </source>
</evidence>
<dbReference type="InterPro" id="IPR017441">
    <property type="entry name" value="Protein_kinase_ATP_BS"/>
</dbReference>
<evidence type="ECO:0000256" key="6">
    <source>
        <dbReference type="PROSITE-ProRule" id="PRU10141"/>
    </source>
</evidence>
<comment type="caution">
    <text evidence="8">The sequence shown here is derived from an EMBL/GenBank/DDBJ whole genome shotgun (WGS) entry which is preliminary data.</text>
</comment>
<gene>
    <name evidence="8" type="ORF">Zmor_010439</name>
</gene>
<dbReference type="InterPro" id="IPR000719">
    <property type="entry name" value="Prot_kinase_dom"/>
</dbReference>
<dbReference type="GO" id="GO:0005634">
    <property type="term" value="C:nucleus"/>
    <property type="evidence" value="ECO:0007669"/>
    <property type="project" value="TreeGrafter"/>
</dbReference>
<keyword evidence="4 6" id="KW-0067">ATP-binding</keyword>
<dbReference type="GO" id="GO:0004694">
    <property type="term" value="F:eukaryotic translation initiation factor 2alpha kinase activity"/>
    <property type="evidence" value="ECO:0007669"/>
    <property type="project" value="TreeGrafter"/>
</dbReference>
<dbReference type="GO" id="GO:0005524">
    <property type="term" value="F:ATP binding"/>
    <property type="evidence" value="ECO:0007669"/>
    <property type="project" value="UniProtKB-UniRule"/>
</dbReference>
<accession>A0AA38IPH4</accession>
<organism evidence="8 9">
    <name type="scientific">Zophobas morio</name>
    <dbReference type="NCBI Taxonomy" id="2755281"/>
    <lineage>
        <taxon>Eukaryota</taxon>
        <taxon>Metazoa</taxon>
        <taxon>Ecdysozoa</taxon>
        <taxon>Arthropoda</taxon>
        <taxon>Hexapoda</taxon>
        <taxon>Insecta</taxon>
        <taxon>Pterygota</taxon>
        <taxon>Neoptera</taxon>
        <taxon>Endopterygota</taxon>
        <taxon>Coleoptera</taxon>
        <taxon>Polyphaga</taxon>
        <taxon>Cucujiformia</taxon>
        <taxon>Tenebrionidae</taxon>
        <taxon>Zophobas</taxon>
    </lineage>
</organism>
<keyword evidence="3" id="KW-0418">Kinase</keyword>
<evidence type="ECO:0000256" key="3">
    <source>
        <dbReference type="ARBA" id="ARBA00022777"/>
    </source>
</evidence>
<feature type="binding site" evidence="6">
    <location>
        <position position="56"/>
    </location>
    <ligand>
        <name>ATP</name>
        <dbReference type="ChEBI" id="CHEBI:30616"/>
    </ligand>
</feature>
<dbReference type="SUPFAM" id="SSF56112">
    <property type="entry name" value="Protein kinase-like (PK-like)"/>
    <property type="match status" value="1"/>
</dbReference>
<dbReference type="GO" id="GO:0005829">
    <property type="term" value="C:cytosol"/>
    <property type="evidence" value="ECO:0007669"/>
    <property type="project" value="TreeGrafter"/>
</dbReference>
<dbReference type="Gene3D" id="3.30.200.20">
    <property type="entry name" value="Phosphorylase Kinase, domain 1"/>
    <property type="match status" value="1"/>
</dbReference>
<dbReference type="Gene3D" id="3.30.930.10">
    <property type="entry name" value="Bira Bifunctional Protein, Domain 2"/>
    <property type="match status" value="1"/>
</dbReference>
<evidence type="ECO:0000259" key="7">
    <source>
        <dbReference type="PROSITE" id="PS50011"/>
    </source>
</evidence>
<dbReference type="InterPro" id="IPR045864">
    <property type="entry name" value="aa-tRNA-synth_II/BPL/LPL"/>
</dbReference>
<dbReference type="InterPro" id="IPR008271">
    <property type="entry name" value="Ser/Thr_kinase_AS"/>
</dbReference>
<dbReference type="PROSITE" id="PS00107">
    <property type="entry name" value="PROTEIN_KINASE_ATP"/>
    <property type="match status" value="1"/>
</dbReference>
<dbReference type="SMART" id="SM00220">
    <property type="entry name" value="S_TKc"/>
    <property type="match status" value="1"/>
</dbReference>
<keyword evidence="2 6" id="KW-0547">Nucleotide-binding</keyword>
<dbReference type="PANTHER" id="PTHR11042:SF136">
    <property type="entry name" value="EIF-2-ALPHA KINASE GCN2"/>
    <property type="match status" value="1"/>
</dbReference>
<dbReference type="PROSITE" id="PS00108">
    <property type="entry name" value="PROTEIN_KINASE_ST"/>
    <property type="match status" value="1"/>
</dbReference>
<dbReference type="PANTHER" id="PTHR11042">
    <property type="entry name" value="EUKARYOTIC TRANSLATION INITIATION FACTOR 2-ALPHA KINASE EIF2-ALPHA KINASE -RELATED"/>
    <property type="match status" value="1"/>
</dbReference>